<accession>A0A495V062</accession>
<evidence type="ECO:0000313" key="1">
    <source>
        <dbReference type="EMBL" id="RKT42784.1"/>
    </source>
</evidence>
<comment type="caution">
    <text evidence="1">The sequence shown here is derived from an EMBL/GenBank/DDBJ whole genome shotgun (WGS) entry which is preliminary data.</text>
</comment>
<sequence length="99" mass="11074">MVFGVGASGHNTGAPTCTGTYPAWLLHAAGQSMRLLQQGLRRTVGDHDHRRPDRDIGIALGLVMDWWSAAWQMLRMRRASRRRLLGGNLATRRKHAMRG</sequence>
<organism evidence="1 2">
    <name type="scientific">Thiocapsa rosea</name>
    <dbReference type="NCBI Taxonomy" id="69360"/>
    <lineage>
        <taxon>Bacteria</taxon>
        <taxon>Pseudomonadati</taxon>
        <taxon>Pseudomonadota</taxon>
        <taxon>Gammaproteobacteria</taxon>
        <taxon>Chromatiales</taxon>
        <taxon>Chromatiaceae</taxon>
        <taxon>Thiocapsa</taxon>
    </lineage>
</organism>
<dbReference type="AlphaFoldDB" id="A0A495V062"/>
<proteinExistence type="predicted"/>
<reference evidence="1 2" key="1">
    <citation type="submission" date="2018-10" db="EMBL/GenBank/DDBJ databases">
        <title>Genomic Encyclopedia of Archaeal and Bacterial Type Strains, Phase II (KMG-II): from individual species to whole genera.</title>
        <authorList>
            <person name="Goeker M."/>
        </authorList>
    </citation>
    <scope>NUCLEOTIDE SEQUENCE [LARGE SCALE GENOMIC DNA]</scope>
    <source>
        <strain evidence="1 2">DSM 235</strain>
    </source>
</reference>
<name>A0A495V062_9GAMM</name>
<dbReference type="Proteomes" id="UP000274556">
    <property type="component" value="Unassembled WGS sequence"/>
</dbReference>
<gene>
    <name evidence="1" type="ORF">BDD21_0079</name>
</gene>
<protein>
    <submittedName>
        <fullName evidence="1">Uncharacterized protein</fullName>
    </submittedName>
</protein>
<keyword evidence="2" id="KW-1185">Reference proteome</keyword>
<dbReference type="EMBL" id="RBXL01000001">
    <property type="protein sequence ID" value="RKT42784.1"/>
    <property type="molecule type" value="Genomic_DNA"/>
</dbReference>
<evidence type="ECO:0000313" key="2">
    <source>
        <dbReference type="Proteomes" id="UP000274556"/>
    </source>
</evidence>